<keyword evidence="4" id="KW-1185">Reference proteome</keyword>
<dbReference type="SUPFAM" id="SSF50998">
    <property type="entry name" value="Quinoprotein alcohol dehydrogenase-like"/>
    <property type="match status" value="1"/>
</dbReference>
<sequence length="501" mass="52298">MSVANPVLRMFVLCIACACACLSAVRAQDVDTVPGYHRTDDRSGQYVVPGLTWQSASHLHRDSRFDGKVDGHIYAQPLYWRPPGSAAGLLIAATQANIVYALDAATGRVVWRTVLGPPVPRSALPCGNVDPVGVTGTPVIDPAAGKLYVDALVGRQGEPAHLVYGLSLRDGSVLPGWPVDVAAGLRARGMSFDSRVQSERGALVILEGRLFVPYGGYFGDCGNYHGGVVGLRLDSPGVFGGWMTRGPKGGIWAPGGIAVADRALFVATGNTSGIETWADGEAILRLATDLKTPASGRDTFAPADWHRLDDSDLDMGGTNPMPVDVNGRRLIVALGKDGKAYMLDRDHLGGMGGALDVQQVSSVQTRTGPASYPAPNGVYIALHGNGVACPAGQGGAGLIVLQIVAASRGGIRTAWCARVDGAGSPITTTSDGTADRIVWIAGAEGDNKLHGFRGDNGQPVFAGGGNEDRIPGLRHFATILAAGRRLYIAGDNRIYAFSFGP</sequence>
<gene>
    <name evidence="3" type="ORF">SAMN05192539_103531</name>
</gene>
<evidence type="ECO:0000313" key="4">
    <source>
        <dbReference type="Proteomes" id="UP000198866"/>
    </source>
</evidence>
<dbReference type="InterPro" id="IPR002372">
    <property type="entry name" value="PQQ_rpt_dom"/>
</dbReference>
<dbReference type="InterPro" id="IPR018391">
    <property type="entry name" value="PQQ_b-propeller_rpt"/>
</dbReference>
<feature type="chain" id="PRO_5011622542" evidence="1">
    <location>
        <begin position="28"/>
        <end position="501"/>
    </location>
</feature>
<dbReference type="EMBL" id="FNYE01000035">
    <property type="protein sequence ID" value="SEK05491.1"/>
    <property type="molecule type" value="Genomic_DNA"/>
</dbReference>
<evidence type="ECO:0000256" key="1">
    <source>
        <dbReference type="SAM" id="SignalP"/>
    </source>
</evidence>
<feature type="domain" description="Pyrrolo-quinoline quinone repeat" evidence="2">
    <location>
        <begin position="77"/>
        <end position="119"/>
    </location>
</feature>
<reference evidence="4" key="1">
    <citation type="submission" date="2016-10" db="EMBL/GenBank/DDBJ databases">
        <authorList>
            <person name="Varghese N."/>
            <person name="Submissions S."/>
        </authorList>
    </citation>
    <scope>NUCLEOTIDE SEQUENCE [LARGE SCALE GENOMIC DNA]</scope>
    <source>
        <strain evidence="4">LMG 26031</strain>
    </source>
</reference>
<dbReference type="Pfam" id="PF13360">
    <property type="entry name" value="PQQ_2"/>
    <property type="match status" value="1"/>
</dbReference>
<dbReference type="Proteomes" id="UP000198866">
    <property type="component" value="Unassembled WGS sequence"/>
</dbReference>
<protein>
    <submittedName>
        <fullName evidence="3">PQQ enzyme repeat-containing protein</fullName>
    </submittedName>
</protein>
<feature type="signal peptide" evidence="1">
    <location>
        <begin position="1"/>
        <end position="27"/>
    </location>
</feature>
<accession>A0A1H7DUR7</accession>
<name>A0A1H7DUR7_9BURK</name>
<proteinExistence type="predicted"/>
<dbReference type="InterPro" id="IPR011047">
    <property type="entry name" value="Quinoprotein_ADH-like_sf"/>
</dbReference>
<evidence type="ECO:0000313" key="3">
    <source>
        <dbReference type="EMBL" id="SEK05491.1"/>
    </source>
</evidence>
<dbReference type="SMART" id="SM00564">
    <property type="entry name" value="PQQ"/>
    <property type="match status" value="1"/>
</dbReference>
<keyword evidence="1" id="KW-0732">Signal</keyword>
<dbReference type="Gene3D" id="2.130.10.10">
    <property type="entry name" value="YVTN repeat-like/Quinoprotein amine dehydrogenase"/>
    <property type="match status" value="1"/>
</dbReference>
<evidence type="ECO:0000259" key="2">
    <source>
        <dbReference type="Pfam" id="PF13360"/>
    </source>
</evidence>
<organism evidence="3 4">
    <name type="scientific">Paraburkholderia diazotrophica</name>
    <dbReference type="NCBI Taxonomy" id="667676"/>
    <lineage>
        <taxon>Bacteria</taxon>
        <taxon>Pseudomonadati</taxon>
        <taxon>Pseudomonadota</taxon>
        <taxon>Betaproteobacteria</taxon>
        <taxon>Burkholderiales</taxon>
        <taxon>Burkholderiaceae</taxon>
        <taxon>Paraburkholderia</taxon>
    </lineage>
</organism>
<dbReference type="STRING" id="667676.SAMN05192539_103531"/>
<dbReference type="AlphaFoldDB" id="A0A1H7DUR7"/>
<dbReference type="InterPro" id="IPR015943">
    <property type="entry name" value="WD40/YVTN_repeat-like_dom_sf"/>
</dbReference>